<gene>
    <name evidence="2" type="ORF">F8388_013206</name>
</gene>
<dbReference type="InterPro" id="IPR037547">
    <property type="entry name" value="SAMBA"/>
</dbReference>
<evidence type="ECO:0000313" key="2">
    <source>
        <dbReference type="EMBL" id="KAF4351101.1"/>
    </source>
</evidence>
<protein>
    <submittedName>
        <fullName evidence="2">Uncharacterized protein</fullName>
    </submittedName>
</protein>
<accession>A0A7J6DYF6</accession>
<sequence length="203" mass="22644">MAQKAQNRSITLFASVSSHQRLLRLSTSVDLSRSSPASISTISSHKSLPESLARIWYLQFEHFSKIRTDFEEEIEALLREERLSDWSLSRKKEREMNSSSPANSSISTTATVGGGGGSSNAGLSTDEFYFPSDLISIQDRKDEAMLVIKADLMAALNKEVKSLDEDNWMFEGPVSRINLISRKGGFLQKRTEISNVKNLPPTK</sequence>
<comment type="caution">
    <text evidence="2">The sequence shown here is derived from an EMBL/GenBank/DDBJ whole genome shotgun (WGS) entry which is preliminary data.</text>
</comment>
<proteinExistence type="predicted"/>
<dbReference type="Proteomes" id="UP000525078">
    <property type="component" value="Unassembled WGS sequence"/>
</dbReference>
<dbReference type="GO" id="GO:0046621">
    <property type="term" value="P:negative regulation of organ growth"/>
    <property type="evidence" value="ECO:0007669"/>
    <property type="project" value="InterPro"/>
</dbReference>
<dbReference type="PANTHER" id="PTHR37387">
    <property type="entry name" value="PROTEIN SAMBA"/>
    <property type="match status" value="1"/>
</dbReference>
<evidence type="ECO:0000256" key="1">
    <source>
        <dbReference type="SAM" id="MobiDB-lite"/>
    </source>
</evidence>
<dbReference type="EMBL" id="JAATIP010000348">
    <property type="protein sequence ID" value="KAF4351101.1"/>
    <property type="molecule type" value="Genomic_DNA"/>
</dbReference>
<reference evidence="2 3" key="1">
    <citation type="journal article" date="2020" name="bioRxiv">
        <title>Sequence and annotation of 42 cannabis genomes reveals extensive copy number variation in cannabinoid synthesis and pathogen resistance genes.</title>
        <authorList>
            <person name="Mckernan K.J."/>
            <person name="Helbert Y."/>
            <person name="Kane L.T."/>
            <person name="Ebling H."/>
            <person name="Zhang L."/>
            <person name="Liu B."/>
            <person name="Eaton Z."/>
            <person name="Mclaughlin S."/>
            <person name="Kingan S."/>
            <person name="Baybayan P."/>
            <person name="Concepcion G."/>
            <person name="Jordan M."/>
            <person name="Riva A."/>
            <person name="Barbazuk W."/>
            <person name="Harkins T."/>
        </authorList>
    </citation>
    <scope>NUCLEOTIDE SEQUENCE [LARGE SCALE GENOMIC DNA]</scope>
    <source>
        <strain evidence="3">cv. Jamaican Lion 4</strain>
        <tissue evidence="2">Leaf</tissue>
    </source>
</reference>
<name>A0A7J6DYF6_CANSA</name>
<dbReference type="PANTHER" id="PTHR37387:SF1">
    <property type="entry name" value="PROTEIN SAMBA"/>
    <property type="match status" value="1"/>
</dbReference>
<feature type="region of interest" description="Disordered" evidence="1">
    <location>
        <begin position="94"/>
        <end position="118"/>
    </location>
</feature>
<evidence type="ECO:0000313" key="3">
    <source>
        <dbReference type="Proteomes" id="UP000525078"/>
    </source>
</evidence>
<feature type="compositionally biased region" description="Low complexity" evidence="1">
    <location>
        <begin position="97"/>
        <end position="111"/>
    </location>
</feature>
<dbReference type="AlphaFoldDB" id="A0A7J6DYF6"/>
<organism evidence="2 3">
    <name type="scientific">Cannabis sativa</name>
    <name type="common">Hemp</name>
    <name type="synonym">Marijuana</name>
    <dbReference type="NCBI Taxonomy" id="3483"/>
    <lineage>
        <taxon>Eukaryota</taxon>
        <taxon>Viridiplantae</taxon>
        <taxon>Streptophyta</taxon>
        <taxon>Embryophyta</taxon>
        <taxon>Tracheophyta</taxon>
        <taxon>Spermatophyta</taxon>
        <taxon>Magnoliopsida</taxon>
        <taxon>eudicotyledons</taxon>
        <taxon>Gunneridae</taxon>
        <taxon>Pentapetalae</taxon>
        <taxon>rosids</taxon>
        <taxon>fabids</taxon>
        <taxon>Rosales</taxon>
        <taxon>Cannabaceae</taxon>
        <taxon>Cannabis</taxon>
    </lineage>
</organism>
<dbReference type="GO" id="GO:0010997">
    <property type="term" value="F:anaphase-promoting complex binding"/>
    <property type="evidence" value="ECO:0007669"/>
    <property type="project" value="InterPro"/>
</dbReference>